<accession>A0A8S1FCS4</accession>
<dbReference type="Pfam" id="PF09774">
    <property type="entry name" value="MIX23"/>
    <property type="match status" value="1"/>
</dbReference>
<dbReference type="InterPro" id="IPR019171">
    <property type="entry name" value="MIX23"/>
</dbReference>
<dbReference type="OrthoDB" id="5593818at2759"/>
<sequence>MSAHCFDLSLFIDRLTNLRKSDDRVILELNDTLPTKSFDAQSKICRQHCGQFDRTIKQLHEQRNQLIEECLAVNAAKLEEAERNGGDVRSARQAVRYIRNEKDVEEIVAERTRKAVHDRCRGVL</sequence>
<evidence type="ECO:0000313" key="4">
    <source>
        <dbReference type="EMBL" id="CAB3408781.1"/>
    </source>
</evidence>
<dbReference type="AlphaFoldDB" id="A0A8S1FCS4"/>
<evidence type="ECO:0000256" key="3">
    <source>
        <dbReference type="ARBA" id="ARBA00030733"/>
    </source>
</evidence>
<reference evidence="4 5" key="1">
    <citation type="submission" date="2020-04" db="EMBL/GenBank/DDBJ databases">
        <authorList>
            <person name="Laetsch R D."/>
            <person name="Stevens L."/>
            <person name="Kumar S."/>
            <person name="Blaxter L. M."/>
        </authorList>
    </citation>
    <scope>NUCLEOTIDE SEQUENCE [LARGE SCALE GENOMIC DNA]</scope>
</reference>
<evidence type="ECO:0000256" key="1">
    <source>
        <dbReference type="ARBA" id="ARBA00024204"/>
    </source>
</evidence>
<keyword evidence="5" id="KW-1185">Reference proteome</keyword>
<name>A0A8S1FCS4_9PELO</name>
<evidence type="ECO:0000256" key="2">
    <source>
        <dbReference type="ARBA" id="ARBA00024228"/>
    </source>
</evidence>
<dbReference type="GO" id="GO:0005758">
    <property type="term" value="C:mitochondrial intermembrane space"/>
    <property type="evidence" value="ECO:0007669"/>
    <property type="project" value="InterPro"/>
</dbReference>
<gene>
    <name evidence="4" type="ORF">CBOVIS_LOCUS10517</name>
</gene>
<protein>
    <recommendedName>
        <fullName evidence="2">Protein MIX23</fullName>
    </recommendedName>
    <alternativeName>
        <fullName evidence="3">Coiled-coil domain-containing protein 58</fullName>
    </alternativeName>
</protein>
<dbReference type="PANTHER" id="PTHR31905:SF2">
    <property type="entry name" value="PROTEIN MIX23"/>
    <property type="match status" value="1"/>
</dbReference>
<dbReference type="PANTHER" id="PTHR31905">
    <property type="entry name" value="COILED-COIL DOMAIN-CONTAINING PROTEIN 58"/>
    <property type="match status" value="1"/>
</dbReference>
<comment type="caution">
    <text evidence="4">The sequence shown here is derived from an EMBL/GenBank/DDBJ whole genome shotgun (WGS) entry which is preliminary data.</text>
</comment>
<comment type="similarity">
    <text evidence="1">Belongs to the MIX23 family.</text>
</comment>
<dbReference type="EMBL" id="CADEPM010000007">
    <property type="protein sequence ID" value="CAB3408781.1"/>
    <property type="molecule type" value="Genomic_DNA"/>
</dbReference>
<organism evidence="4 5">
    <name type="scientific">Caenorhabditis bovis</name>
    <dbReference type="NCBI Taxonomy" id="2654633"/>
    <lineage>
        <taxon>Eukaryota</taxon>
        <taxon>Metazoa</taxon>
        <taxon>Ecdysozoa</taxon>
        <taxon>Nematoda</taxon>
        <taxon>Chromadorea</taxon>
        <taxon>Rhabditida</taxon>
        <taxon>Rhabditina</taxon>
        <taxon>Rhabditomorpha</taxon>
        <taxon>Rhabditoidea</taxon>
        <taxon>Rhabditidae</taxon>
        <taxon>Peloderinae</taxon>
        <taxon>Caenorhabditis</taxon>
    </lineage>
</organism>
<evidence type="ECO:0000313" key="5">
    <source>
        <dbReference type="Proteomes" id="UP000494206"/>
    </source>
</evidence>
<proteinExistence type="inferred from homology"/>
<dbReference type="Proteomes" id="UP000494206">
    <property type="component" value="Unassembled WGS sequence"/>
</dbReference>